<dbReference type="PRINTS" id="PR00377">
    <property type="entry name" value="IMPHPHTASES"/>
</dbReference>
<evidence type="ECO:0000256" key="6">
    <source>
        <dbReference type="ARBA" id="ARBA00022842"/>
    </source>
</evidence>
<dbReference type="EMBL" id="BA000035">
    <property type="protein sequence ID" value="BAC18612.1"/>
    <property type="molecule type" value="Genomic_DNA"/>
</dbReference>
<feature type="binding site" evidence="7">
    <location>
        <position position="140"/>
    </location>
    <ligand>
        <name>Mg(2+)</name>
        <dbReference type="ChEBI" id="CHEBI:18420"/>
        <label>1</label>
        <note>catalytic</note>
    </ligand>
</feature>
<dbReference type="GO" id="GO:0007165">
    <property type="term" value="P:signal transduction"/>
    <property type="evidence" value="ECO:0007669"/>
    <property type="project" value="TreeGrafter"/>
</dbReference>
<dbReference type="Pfam" id="PF00459">
    <property type="entry name" value="Inositol_P"/>
    <property type="match status" value="1"/>
</dbReference>
<evidence type="ECO:0000256" key="4">
    <source>
        <dbReference type="ARBA" id="ARBA00022723"/>
    </source>
</evidence>
<dbReference type="CDD" id="cd01639">
    <property type="entry name" value="IMPase"/>
    <property type="match status" value="1"/>
</dbReference>
<dbReference type="GO" id="GO:0046854">
    <property type="term" value="P:phosphatidylinositol phosphate biosynthetic process"/>
    <property type="evidence" value="ECO:0007669"/>
    <property type="project" value="InterPro"/>
</dbReference>
<dbReference type="Gene3D" id="3.30.540.10">
    <property type="entry name" value="Fructose-1,6-Bisphosphatase, subunit A, domain 1"/>
    <property type="match status" value="1"/>
</dbReference>
<dbReference type="Gene3D" id="3.40.190.80">
    <property type="match status" value="1"/>
</dbReference>
<dbReference type="GO" id="GO:0046872">
    <property type="term" value="F:metal ion binding"/>
    <property type="evidence" value="ECO:0007669"/>
    <property type="project" value="UniProtKB-KW"/>
</dbReference>
<dbReference type="PANTHER" id="PTHR20854:SF4">
    <property type="entry name" value="INOSITOL-1-MONOPHOSPHATASE-RELATED"/>
    <property type="match status" value="1"/>
</dbReference>
<sequence length="326" mass="35299">MYKPTGNPAGKQLQRSYVRVISRCGKWNHRHLREKHTMMDSMESTHAYTFSFNELRAVASETVTLTAARIRDKRADLGDMWAYTNTKSSAVDPVTIVDTLAEDFIANRLQELRPEDGLIGEEGTGTPSISGVTWIVDPIDGTVNFVYGLPQYAVSIAAAIDGEVVAGAVINVETGVLYSAARGQGAYKYLPDNDEIVALRVNGIDDITQCLVATGFGYSTTRRAQQAQVLTGVLPVVRDIRRMGSAALDLCHLADGEVDVYYEHGLSCWDYAAGILIAQEAGARIHAPGLSVPGQSGEILYAAPHPVFEAVTDLFDTIGALTPLQH</sequence>
<dbReference type="PANTHER" id="PTHR20854">
    <property type="entry name" value="INOSITOL MONOPHOSPHATASE"/>
    <property type="match status" value="1"/>
</dbReference>
<comment type="catalytic activity">
    <reaction evidence="1 8">
        <text>a myo-inositol phosphate + H2O = myo-inositol + phosphate</text>
        <dbReference type="Rhea" id="RHEA:24056"/>
        <dbReference type="ChEBI" id="CHEBI:15377"/>
        <dbReference type="ChEBI" id="CHEBI:17268"/>
        <dbReference type="ChEBI" id="CHEBI:43474"/>
        <dbReference type="ChEBI" id="CHEBI:84139"/>
        <dbReference type="EC" id="3.1.3.25"/>
    </reaction>
</comment>
<dbReference type="HOGENOM" id="CLU_044118_0_1_11"/>
<feature type="binding site" evidence="7">
    <location>
        <position position="139"/>
    </location>
    <ligand>
        <name>Mg(2+)</name>
        <dbReference type="ChEBI" id="CHEBI:18420"/>
        <label>1</label>
        <note>catalytic</note>
    </ligand>
</feature>
<keyword evidence="5 8" id="KW-0378">Hydrolase</keyword>
<keyword evidence="10" id="KW-1185">Reference proteome</keyword>
<dbReference type="PROSITE" id="PS00629">
    <property type="entry name" value="IMP_1"/>
    <property type="match status" value="1"/>
</dbReference>
<proteinExistence type="inferred from homology"/>
<dbReference type="InterPro" id="IPR033942">
    <property type="entry name" value="IMPase"/>
</dbReference>
<dbReference type="STRING" id="196164.gene:10742230"/>
<organism evidence="9 10">
    <name type="scientific">Corynebacterium efficiens (strain DSM 44549 / YS-314 / AJ 12310 / JCM 11189 / NBRC 100395)</name>
    <dbReference type="NCBI Taxonomy" id="196164"/>
    <lineage>
        <taxon>Bacteria</taxon>
        <taxon>Bacillati</taxon>
        <taxon>Actinomycetota</taxon>
        <taxon>Actinomycetes</taxon>
        <taxon>Mycobacteriales</taxon>
        <taxon>Corynebacteriaceae</taxon>
        <taxon>Corynebacterium</taxon>
    </lineage>
</organism>
<evidence type="ECO:0000256" key="3">
    <source>
        <dbReference type="ARBA" id="ARBA00009759"/>
    </source>
</evidence>
<dbReference type="SUPFAM" id="SSF56655">
    <property type="entry name" value="Carbohydrate phosphatase"/>
    <property type="match status" value="1"/>
</dbReference>
<reference evidence="9 10" key="1">
    <citation type="journal article" date="2003" name="Genome Res.">
        <title>Comparative complete genome sequence analysis of the amino acid replacements responsible for the thermostability of Corynebacterium efficiens.</title>
        <authorList>
            <person name="Nishio Y."/>
            <person name="Nakamura Y."/>
            <person name="Kawarabayasi Y."/>
            <person name="Usuda Y."/>
            <person name="Kimura E."/>
            <person name="Sugimoto S."/>
            <person name="Matsui K."/>
            <person name="Yamagishi A."/>
            <person name="Kikuchi H."/>
            <person name="Ikeo K."/>
            <person name="Gojobori T."/>
        </authorList>
    </citation>
    <scope>NUCLEOTIDE SEQUENCE [LARGE SCALE GENOMIC DNA]</scope>
    <source>
        <strain evidence="10">DSM 44549 / YS-314 / AJ 12310 / JCM 11189 / NBRC 100395</strain>
    </source>
</reference>
<feature type="binding site" evidence="7">
    <location>
        <position position="121"/>
    </location>
    <ligand>
        <name>Mg(2+)</name>
        <dbReference type="ChEBI" id="CHEBI:18420"/>
        <label>1</label>
        <note>catalytic</note>
    </ligand>
</feature>
<dbReference type="AlphaFoldDB" id="Q8FPH6"/>
<evidence type="ECO:0000313" key="10">
    <source>
        <dbReference type="Proteomes" id="UP000001409"/>
    </source>
</evidence>
<dbReference type="GO" id="GO:0008934">
    <property type="term" value="F:inositol monophosphate 1-phosphatase activity"/>
    <property type="evidence" value="ECO:0007669"/>
    <property type="project" value="InterPro"/>
</dbReference>
<dbReference type="eggNOG" id="COG0483">
    <property type="taxonomic scope" value="Bacteria"/>
</dbReference>
<evidence type="ECO:0000256" key="8">
    <source>
        <dbReference type="RuleBase" id="RU364068"/>
    </source>
</evidence>
<name>Q8FPH6_COREF</name>
<dbReference type="PROSITE" id="PS00630">
    <property type="entry name" value="IMP_2"/>
    <property type="match status" value="1"/>
</dbReference>
<evidence type="ECO:0000256" key="7">
    <source>
        <dbReference type="PIRSR" id="PIRSR600760-2"/>
    </source>
</evidence>
<dbReference type="KEGG" id="cef:CE1802"/>
<protein>
    <recommendedName>
        <fullName evidence="8">Inositol-1-monophosphatase</fullName>
        <ecNumber evidence="8">3.1.3.25</ecNumber>
    </recommendedName>
</protein>
<dbReference type="InterPro" id="IPR020550">
    <property type="entry name" value="Inositol_monophosphatase_CS"/>
</dbReference>
<dbReference type="InterPro" id="IPR000760">
    <property type="entry name" value="Inositol_monophosphatase-like"/>
</dbReference>
<dbReference type="EC" id="3.1.3.25" evidence="8"/>
<feature type="binding site" evidence="7">
    <location>
        <position position="270"/>
    </location>
    <ligand>
        <name>Mg(2+)</name>
        <dbReference type="ChEBI" id="CHEBI:18420"/>
        <label>1</label>
        <note>catalytic</note>
    </ligand>
</feature>
<evidence type="ECO:0000256" key="2">
    <source>
        <dbReference type="ARBA" id="ARBA00001946"/>
    </source>
</evidence>
<dbReference type="InterPro" id="IPR020583">
    <property type="entry name" value="Inositol_monoP_metal-BS"/>
</dbReference>
<keyword evidence="4 7" id="KW-0479">Metal-binding</keyword>
<accession>Q8FPH6</accession>
<comment type="similarity">
    <text evidence="3 8">Belongs to the inositol monophosphatase superfamily.</text>
</comment>
<dbReference type="Proteomes" id="UP000001409">
    <property type="component" value="Chromosome"/>
</dbReference>
<keyword evidence="6 7" id="KW-0460">Magnesium</keyword>
<evidence type="ECO:0000313" key="9">
    <source>
        <dbReference type="EMBL" id="BAC18612.1"/>
    </source>
</evidence>
<comment type="cofactor">
    <cofactor evidence="2 7 8">
        <name>Mg(2+)</name>
        <dbReference type="ChEBI" id="CHEBI:18420"/>
    </cofactor>
</comment>
<evidence type="ECO:0000256" key="1">
    <source>
        <dbReference type="ARBA" id="ARBA00001033"/>
    </source>
</evidence>
<evidence type="ECO:0000256" key="5">
    <source>
        <dbReference type="ARBA" id="ARBA00022801"/>
    </source>
</evidence>
<feature type="binding site" evidence="7">
    <location>
        <position position="137"/>
    </location>
    <ligand>
        <name>Mg(2+)</name>
        <dbReference type="ChEBI" id="CHEBI:18420"/>
        <label>1</label>
        <note>catalytic</note>
    </ligand>
</feature>
<dbReference type="GO" id="GO:0006020">
    <property type="term" value="P:inositol metabolic process"/>
    <property type="evidence" value="ECO:0007669"/>
    <property type="project" value="TreeGrafter"/>
</dbReference>